<evidence type="ECO:0000259" key="3">
    <source>
        <dbReference type="PROSITE" id="PS51304"/>
    </source>
</evidence>
<dbReference type="SMART" id="SM00276">
    <property type="entry name" value="GLECT"/>
    <property type="match status" value="1"/>
</dbReference>
<dbReference type="CDD" id="cd00070">
    <property type="entry name" value="GLECT"/>
    <property type="match status" value="1"/>
</dbReference>
<keyword evidence="5" id="KW-1185">Reference proteome</keyword>
<dbReference type="SMART" id="SM00908">
    <property type="entry name" value="Gal-bind_lectin"/>
    <property type="match status" value="1"/>
</dbReference>
<proteinExistence type="predicted"/>
<comment type="caution">
    <text evidence="4">The sequence shown here is derived from an EMBL/GenBank/DDBJ whole genome shotgun (WGS) entry which is preliminary data.</text>
</comment>
<name>A0AAV5UKR5_9BILA</name>
<evidence type="ECO:0000256" key="1">
    <source>
        <dbReference type="ARBA" id="ARBA00022734"/>
    </source>
</evidence>
<dbReference type="AlphaFoldDB" id="A0AAV5UKR5"/>
<organism evidence="4 5">
    <name type="scientific">Pristionchus entomophagus</name>
    <dbReference type="NCBI Taxonomy" id="358040"/>
    <lineage>
        <taxon>Eukaryota</taxon>
        <taxon>Metazoa</taxon>
        <taxon>Ecdysozoa</taxon>
        <taxon>Nematoda</taxon>
        <taxon>Chromadorea</taxon>
        <taxon>Rhabditida</taxon>
        <taxon>Rhabditina</taxon>
        <taxon>Diplogasteromorpha</taxon>
        <taxon>Diplogasteroidea</taxon>
        <taxon>Neodiplogasteridae</taxon>
        <taxon>Pristionchus</taxon>
    </lineage>
</organism>
<dbReference type="InterPro" id="IPR001079">
    <property type="entry name" value="Galectin_CRD"/>
</dbReference>
<dbReference type="GO" id="GO:0016936">
    <property type="term" value="F:galactoside binding"/>
    <property type="evidence" value="ECO:0007669"/>
    <property type="project" value="TreeGrafter"/>
</dbReference>
<dbReference type="EMBL" id="BTSX01000006">
    <property type="protein sequence ID" value="GMT06897.1"/>
    <property type="molecule type" value="Genomic_DNA"/>
</dbReference>
<feature type="non-terminal residue" evidence="4">
    <location>
        <position position="1"/>
    </location>
</feature>
<dbReference type="PROSITE" id="PS51304">
    <property type="entry name" value="GALECTIN"/>
    <property type="match status" value="1"/>
</dbReference>
<accession>A0AAV5UKR5</accession>
<dbReference type="PANTHER" id="PTHR11346:SF174">
    <property type="entry name" value="GALAPTIN LEC-8-RELATED"/>
    <property type="match status" value="1"/>
</dbReference>
<gene>
    <name evidence="4" type="ORF">PENTCL1PPCAC_29071</name>
</gene>
<evidence type="ECO:0000256" key="2">
    <source>
        <dbReference type="RuleBase" id="RU102079"/>
    </source>
</evidence>
<dbReference type="GO" id="GO:0030246">
    <property type="term" value="F:carbohydrate binding"/>
    <property type="evidence" value="ECO:0007669"/>
    <property type="project" value="UniProtKB-UniRule"/>
</dbReference>
<reference evidence="4" key="1">
    <citation type="submission" date="2023-10" db="EMBL/GenBank/DDBJ databases">
        <title>Genome assembly of Pristionchus species.</title>
        <authorList>
            <person name="Yoshida K."/>
            <person name="Sommer R.J."/>
        </authorList>
    </citation>
    <scope>NUCLEOTIDE SEQUENCE</scope>
    <source>
        <strain evidence="4">RS0144</strain>
    </source>
</reference>
<evidence type="ECO:0000313" key="5">
    <source>
        <dbReference type="Proteomes" id="UP001432027"/>
    </source>
</evidence>
<dbReference type="SUPFAM" id="SSF49899">
    <property type="entry name" value="Concanavalin A-like lectins/glucanases"/>
    <property type="match status" value="1"/>
</dbReference>
<sequence length="187" mass="21028">TTMHVVRNVLVPSVIPMHEGFLGNARIDVHAHIHSHHERFTVELLSAHHIVMHVDFRFGYMGEHIVVMNSHLHGVWGEEIRVVNPIGLGHHGEFLLTIHAHHSHYEISVNGHHVGHFHHRLPMECVQAIGFAGFGIVESVHFTGFPFATSWGDHCEDHFGHAGWLGYGTAAYVAPVIAAHHAYHSYY</sequence>
<dbReference type="InterPro" id="IPR013320">
    <property type="entry name" value="ConA-like_dom_sf"/>
</dbReference>
<feature type="domain" description="Galectin" evidence="3">
    <location>
        <begin position="13"/>
        <end position="143"/>
    </location>
</feature>
<dbReference type="Pfam" id="PF00337">
    <property type="entry name" value="Gal-bind_lectin"/>
    <property type="match status" value="1"/>
</dbReference>
<dbReference type="Proteomes" id="UP001432027">
    <property type="component" value="Unassembled WGS sequence"/>
</dbReference>
<dbReference type="Gene3D" id="2.60.120.200">
    <property type="match status" value="1"/>
</dbReference>
<dbReference type="InterPro" id="IPR044156">
    <property type="entry name" value="Galectin-like"/>
</dbReference>
<evidence type="ECO:0000313" key="4">
    <source>
        <dbReference type="EMBL" id="GMT06897.1"/>
    </source>
</evidence>
<dbReference type="PANTHER" id="PTHR11346">
    <property type="entry name" value="GALECTIN"/>
    <property type="match status" value="1"/>
</dbReference>
<keyword evidence="1 2" id="KW-0430">Lectin</keyword>
<protein>
    <recommendedName>
        <fullName evidence="2">Galectin</fullName>
    </recommendedName>
</protein>